<protein>
    <submittedName>
        <fullName evidence="2">Uncharacterized protein</fullName>
    </submittedName>
</protein>
<name>A0A147B7S0_9ACAR</name>
<organism evidence="2">
    <name type="scientific">Alectorobius mimon</name>
    <dbReference type="NCBI Taxonomy" id="360319"/>
    <lineage>
        <taxon>Eukaryota</taxon>
        <taxon>Metazoa</taxon>
        <taxon>Ecdysozoa</taxon>
        <taxon>Arthropoda</taxon>
        <taxon>Chelicerata</taxon>
        <taxon>Arachnida</taxon>
        <taxon>Acari</taxon>
        <taxon>Parasitiformes</taxon>
        <taxon>Ixodida</taxon>
        <taxon>Ixodoidea</taxon>
        <taxon>Argasidae</taxon>
        <taxon>Ornithodorinae</taxon>
        <taxon>Alectorobius</taxon>
    </lineage>
</organism>
<feature type="region of interest" description="Disordered" evidence="1">
    <location>
        <begin position="128"/>
        <end position="150"/>
    </location>
</feature>
<feature type="region of interest" description="Disordered" evidence="1">
    <location>
        <begin position="49"/>
        <end position="109"/>
    </location>
</feature>
<sequence length="219" mass="23434">YPLLTDASLMWAVERDHLVDDIGSVSCRTAPSAPRETPDDTPTLIEHLEGLKGSPSNRCAPDISPQDLQQDTGRGPYLPEDSAAGQRSVHRVLPGAVSTGTKRSVSTETEAFPNKMKARVSAQRASSMVSPSALTGASKGTLPPGTNSATRSRADILKSMTAEEKDQLDPGYLVFHAVLALSDVTQVVVDKLEKIGEEVKELRKDVAGTFQGRNRPTSL</sequence>
<accession>A0A147B7S0</accession>
<feature type="compositionally biased region" description="Polar residues" evidence="1">
    <location>
        <begin position="98"/>
        <end position="109"/>
    </location>
</feature>
<evidence type="ECO:0000256" key="1">
    <source>
        <dbReference type="SAM" id="MobiDB-lite"/>
    </source>
</evidence>
<proteinExistence type="predicted"/>
<dbReference type="EMBL" id="GEIB01001394">
    <property type="protein sequence ID" value="JAR86829.1"/>
    <property type="molecule type" value="Transcribed_RNA"/>
</dbReference>
<feature type="non-terminal residue" evidence="2">
    <location>
        <position position="1"/>
    </location>
</feature>
<evidence type="ECO:0000313" key="2">
    <source>
        <dbReference type="EMBL" id="JAR86829.1"/>
    </source>
</evidence>
<reference evidence="2" key="1">
    <citation type="submission" date="2016-03" db="EMBL/GenBank/DDBJ databases">
        <title>Gut transcriptome analysis on engorged females of Ornithodoros mimon (Acari: Argasidae) and phylogenetic inferences of soft ticks.</title>
        <authorList>
            <person name="Landulfo G.A."/>
            <person name="Giovanni D."/>
            <person name="Carvalho E."/>
            <person name="Junqueira-de-Azevedo I."/>
            <person name="Patane J."/>
            <person name="Mendoca R."/>
            <person name="Barros-Battesti D."/>
        </authorList>
    </citation>
    <scope>NUCLEOTIDE SEQUENCE</scope>
    <source>
        <strain evidence="2">Females</strain>
        <tissue evidence="2">Gut</tissue>
    </source>
</reference>
<dbReference type="AlphaFoldDB" id="A0A147B7S0"/>